<evidence type="ECO:0000313" key="2">
    <source>
        <dbReference type="Proteomes" id="UP001266305"/>
    </source>
</evidence>
<reference evidence="1 2" key="1">
    <citation type="submission" date="2023-05" db="EMBL/GenBank/DDBJ databases">
        <title>B98-5 Cell Line De Novo Hybrid Assembly: An Optical Mapping Approach.</title>
        <authorList>
            <person name="Kananen K."/>
            <person name="Auerbach J.A."/>
            <person name="Kautto E."/>
            <person name="Blachly J.S."/>
        </authorList>
    </citation>
    <scope>NUCLEOTIDE SEQUENCE [LARGE SCALE GENOMIC DNA]</scope>
    <source>
        <strain evidence="1">B95-8</strain>
        <tissue evidence="1">Cell line</tissue>
    </source>
</reference>
<proteinExistence type="predicted"/>
<comment type="caution">
    <text evidence="1">The sequence shown here is derived from an EMBL/GenBank/DDBJ whole genome shotgun (WGS) entry which is preliminary data.</text>
</comment>
<sequence length="56" mass="6391">MVEVSEDTRVVASVVFKDDHLEKVVQMSEDTRVVVSVVFKDHHLEVVQVPEDTRVV</sequence>
<evidence type="ECO:0000313" key="1">
    <source>
        <dbReference type="EMBL" id="KAK2097541.1"/>
    </source>
</evidence>
<feature type="non-terminal residue" evidence="1">
    <location>
        <position position="56"/>
    </location>
</feature>
<name>A0ABQ9UKF0_SAGOE</name>
<gene>
    <name evidence="1" type="ORF">P7K49_022992</name>
</gene>
<dbReference type="Proteomes" id="UP001266305">
    <property type="component" value="Unassembled WGS sequence"/>
</dbReference>
<dbReference type="EMBL" id="JASSZA010000011">
    <property type="protein sequence ID" value="KAK2097541.1"/>
    <property type="molecule type" value="Genomic_DNA"/>
</dbReference>
<organism evidence="1 2">
    <name type="scientific">Saguinus oedipus</name>
    <name type="common">Cotton-top tamarin</name>
    <name type="synonym">Oedipomidas oedipus</name>
    <dbReference type="NCBI Taxonomy" id="9490"/>
    <lineage>
        <taxon>Eukaryota</taxon>
        <taxon>Metazoa</taxon>
        <taxon>Chordata</taxon>
        <taxon>Craniata</taxon>
        <taxon>Vertebrata</taxon>
        <taxon>Euteleostomi</taxon>
        <taxon>Mammalia</taxon>
        <taxon>Eutheria</taxon>
        <taxon>Euarchontoglires</taxon>
        <taxon>Primates</taxon>
        <taxon>Haplorrhini</taxon>
        <taxon>Platyrrhini</taxon>
        <taxon>Cebidae</taxon>
        <taxon>Callitrichinae</taxon>
        <taxon>Saguinus</taxon>
    </lineage>
</organism>
<protein>
    <submittedName>
        <fullName evidence="1">Uncharacterized protein</fullName>
    </submittedName>
</protein>
<keyword evidence="2" id="KW-1185">Reference proteome</keyword>
<accession>A0ABQ9UKF0</accession>